<feature type="transmembrane region" description="Helical" evidence="8">
    <location>
        <begin position="519"/>
        <end position="538"/>
    </location>
</feature>
<keyword evidence="6 8" id="KW-1133">Transmembrane helix</keyword>
<evidence type="ECO:0000313" key="11">
    <source>
        <dbReference type="EMBL" id="SET15055.1"/>
    </source>
</evidence>
<feature type="compositionally biased region" description="Basic and acidic residues" evidence="9">
    <location>
        <begin position="633"/>
        <end position="658"/>
    </location>
</feature>
<evidence type="ECO:0000256" key="4">
    <source>
        <dbReference type="ARBA" id="ARBA00022519"/>
    </source>
</evidence>
<evidence type="ECO:0000256" key="3">
    <source>
        <dbReference type="ARBA" id="ARBA00022475"/>
    </source>
</evidence>
<accession>A0A1I0C6D0</accession>
<feature type="transmembrane region" description="Helical" evidence="8">
    <location>
        <begin position="428"/>
        <end position="448"/>
    </location>
</feature>
<dbReference type="RefSeq" id="WP_074648754.1">
    <property type="nucleotide sequence ID" value="NZ_FOIL01000006.1"/>
</dbReference>
<dbReference type="InterPro" id="IPR035906">
    <property type="entry name" value="MetI-like_sf"/>
</dbReference>
<dbReference type="eggNOG" id="COG1178">
    <property type="taxonomic scope" value="Bacteria"/>
</dbReference>
<evidence type="ECO:0000256" key="9">
    <source>
        <dbReference type="SAM" id="MobiDB-lite"/>
    </source>
</evidence>
<protein>
    <submittedName>
        <fullName evidence="11">Iron(III) transport system permease protein</fullName>
    </submittedName>
</protein>
<proteinExistence type="inferred from homology"/>
<evidence type="ECO:0000256" key="2">
    <source>
        <dbReference type="ARBA" id="ARBA00022448"/>
    </source>
</evidence>
<comment type="similarity">
    <text evidence="8">Belongs to the binding-protein-dependent transport system permease family.</text>
</comment>
<feature type="transmembrane region" description="Helical" evidence="8">
    <location>
        <begin position="69"/>
        <end position="94"/>
    </location>
</feature>
<evidence type="ECO:0000256" key="6">
    <source>
        <dbReference type="ARBA" id="ARBA00022989"/>
    </source>
</evidence>
<feature type="transmembrane region" description="Helical" evidence="8">
    <location>
        <begin position="312"/>
        <end position="333"/>
    </location>
</feature>
<dbReference type="Pfam" id="PF00528">
    <property type="entry name" value="BPD_transp_1"/>
    <property type="match status" value="2"/>
</dbReference>
<evidence type="ECO:0000256" key="1">
    <source>
        <dbReference type="ARBA" id="ARBA00004429"/>
    </source>
</evidence>
<dbReference type="PROSITE" id="PS50928">
    <property type="entry name" value="ABC_TM1"/>
    <property type="match status" value="2"/>
</dbReference>
<feature type="transmembrane region" description="Helical" evidence="8">
    <location>
        <begin position="259"/>
        <end position="280"/>
    </location>
</feature>
<organism evidence="11 12">
    <name type="scientific">[Clostridium] aminophilum</name>
    <dbReference type="NCBI Taxonomy" id="1526"/>
    <lineage>
        <taxon>Bacteria</taxon>
        <taxon>Bacillati</taxon>
        <taxon>Bacillota</taxon>
        <taxon>Clostridia</taxon>
        <taxon>Lachnospirales</taxon>
        <taxon>Lachnospiraceae</taxon>
    </lineage>
</organism>
<sequence>MNTAKTNPITTDYIVRMVGIAFFAYLFFGFMLMPCLNTLSSIFLTKNAAGETDPLAVIRFFLAGSMGKYVWNALKLAICLVITVNVVGISLVLLTEYFDIKGSKILRLGYATTMIYSGIALGTGYLFLYAQDGVVTGFLSQIFPNMNTEWFTGFRAVLFTMTFACTSNHMLFLRNAIRGIDYNTVEAARNMGANPFQVLAKVVMPTLVPTLFSLTIMTFITGLCAMSAPTLMGYDTINPEIVRLAGSSVADESFPQARAALLSIILACFTIVLLTVLSAYERRGHYLSVSKTKAKLQKQKITNKTVNMLMHIYAYVLFVIYMMPVVMIVIFSFQTYSAVRNRQLDLTQWTTLNFFGTADYEYMTNRGKYKTRPGSISGVFSNEATLGGINLSFILSALAAAIACVIVVAACTYIFNKYHKKLGVIMEYALLFPWLLPTILICYSYRTFFNSSDVWYVGFQNLYFGNNVRFLLVMAYIVTKLPFSLRMVKASFYAIDEELEDAAKNLGASSIYTFLRVKLPIILPSVLAVFALNFNALFTEYDMSATFASTQATSYAMIIQAMTREEGLYGYNINASGRRCASTVFIMIISGLILYLVYGVGARDLGERLEAKEKRKRRIAKIVQFFGFSSVKSSDDRSEDCVKKIETESGSEKKKSSI</sequence>
<evidence type="ECO:0000256" key="7">
    <source>
        <dbReference type="ARBA" id="ARBA00023136"/>
    </source>
</evidence>
<gene>
    <name evidence="11" type="ORF">SAMN04487771_100639</name>
</gene>
<dbReference type="GO" id="GO:0055085">
    <property type="term" value="P:transmembrane transport"/>
    <property type="evidence" value="ECO:0007669"/>
    <property type="project" value="InterPro"/>
</dbReference>
<feature type="domain" description="ABC transmembrane type-1" evidence="10">
    <location>
        <begin position="70"/>
        <end position="275"/>
    </location>
</feature>
<name>A0A1I0C6D0_9FIRM</name>
<dbReference type="Gene3D" id="1.10.3720.10">
    <property type="entry name" value="MetI-like"/>
    <property type="match status" value="2"/>
</dbReference>
<feature type="transmembrane region" description="Helical" evidence="8">
    <location>
        <begin position="150"/>
        <end position="173"/>
    </location>
</feature>
<keyword evidence="7 8" id="KW-0472">Membrane</keyword>
<keyword evidence="12" id="KW-1185">Reference proteome</keyword>
<feature type="domain" description="ABC transmembrane type-1" evidence="10">
    <location>
        <begin position="389"/>
        <end position="597"/>
    </location>
</feature>
<dbReference type="GO" id="GO:0005886">
    <property type="term" value="C:plasma membrane"/>
    <property type="evidence" value="ECO:0007669"/>
    <property type="project" value="UniProtKB-SubCell"/>
</dbReference>
<dbReference type="PANTHER" id="PTHR43357">
    <property type="entry name" value="INNER MEMBRANE ABC TRANSPORTER PERMEASE PROTEIN YDCV"/>
    <property type="match status" value="1"/>
</dbReference>
<evidence type="ECO:0000313" key="12">
    <source>
        <dbReference type="Proteomes" id="UP000199820"/>
    </source>
</evidence>
<feature type="region of interest" description="Disordered" evidence="9">
    <location>
        <begin position="631"/>
        <end position="658"/>
    </location>
</feature>
<keyword evidence="3" id="KW-1003">Cell membrane</keyword>
<evidence type="ECO:0000256" key="8">
    <source>
        <dbReference type="RuleBase" id="RU363032"/>
    </source>
</evidence>
<dbReference type="SUPFAM" id="SSF161098">
    <property type="entry name" value="MetI-like"/>
    <property type="match status" value="2"/>
</dbReference>
<dbReference type="InterPro" id="IPR000515">
    <property type="entry name" value="MetI-like"/>
</dbReference>
<dbReference type="CDD" id="cd06261">
    <property type="entry name" value="TM_PBP2"/>
    <property type="match status" value="2"/>
</dbReference>
<keyword evidence="5 8" id="KW-0812">Transmembrane</keyword>
<keyword evidence="2 8" id="KW-0813">Transport</keyword>
<reference evidence="11 12" key="1">
    <citation type="submission" date="2016-10" db="EMBL/GenBank/DDBJ databases">
        <authorList>
            <person name="de Groot N.N."/>
        </authorList>
    </citation>
    <scope>NUCLEOTIDE SEQUENCE [LARGE SCALE GENOMIC DNA]</scope>
    <source>
        <strain evidence="11 12">KH1P1</strain>
    </source>
</reference>
<dbReference type="OrthoDB" id="9776648at2"/>
<evidence type="ECO:0000256" key="5">
    <source>
        <dbReference type="ARBA" id="ARBA00022692"/>
    </source>
</evidence>
<feature type="transmembrane region" description="Helical" evidence="8">
    <location>
        <begin position="584"/>
        <end position="606"/>
    </location>
</feature>
<dbReference type="AlphaFoldDB" id="A0A1I0C6D0"/>
<comment type="subcellular location">
    <subcellularLocation>
        <location evidence="1">Cell inner membrane</location>
        <topology evidence="1">Multi-pass membrane protein</topology>
    </subcellularLocation>
    <subcellularLocation>
        <location evidence="8">Cell membrane</location>
        <topology evidence="8">Multi-pass membrane protein</topology>
    </subcellularLocation>
</comment>
<feature type="transmembrane region" description="Helical" evidence="8">
    <location>
        <begin position="106"/>
        <end position="130"/>
    </location>
</feature>
<dbReference type="Proteomes" id="UP000199820">
    <property type="component" value="Unassembled WGS sequence"/>
</dbReference>
<dbReference type="EMBL" id="FOIL01000006">
    <property type="protein sequence ID" value="SET15055.1"/>
    <property type="molecule type" value="Genomic_DNA"/>
</dbReference>
<evidence type="ECO:0000259" key="10">
    <source>
        <dbReference type="PROSITE" id="PS50928"/>
    </source>
</evidence>
<dbReference type="STRING" id="1526.SAMN02910262_01222"/>
<feature type="transmembrane region" description="Helical" evidence="8">
    <location>
        <begin position="207"/>
        <end position="228"/>
    </location>
</feature>
<feature type="transmembrane region" description="Helical" evidence="8">
    <location>
        <begin position="13"/>
        <end position="33"/>
    </location>
</feature>
<feature type="transmembrane region" description="Helical" evidence="8">
    <location>
        <begin position="393"/>
        <end position="416"/>
    </location>
</feature>
<dbReference type="PANTHER" id="PTHR43357:SF4">
    <property type="entry name" value="INNER MEMBRANE ABC TRANSPORTER PERMEASE PROTEIN YDCV"/>
    <property type="match status" value="1"/>
</dbReference>
<keyword evidence="4" id="KW-0997">Cell inner membrane</keyword>